<name>A0A1C7MTA6_9FUNG</name>
<dbReference type="OrthoDB" id="2287260at2759"/>
<evidence type="ECO:0000313" key="2">
    <source>
        <dbReference type="Proteomes" id="UP000093000"/>
    </source>
</evidence>
<dbReference type="Proteomes" id="UP000093000">
    <property type="component" value="Unassembled WGS sequence"/>
</dbReference>
<comment type="caution">
    <text evidence="1">The sequence shown here is derived from an EMBL/GenBank/DDBJ whole genome shotgun (WGS) entry which is preliminary data.</text>
</comment>
<proteinExistence type="predicted"/>
<keyword evidence="2" id="KW-1185">Reference proteome</keyword>
<dbReference type="AlphaFoldDB" id="A0A1C7MTA6"/>
<sequence>MQQSSSISSTTLEFDLVMEALIIKVRPSTALAYRTLLEHWKEFCDNNRHRFPVDPMYPYTVGPTEFVIAFFKEFVIAFFKEFV</sequence>
<dbReference type="STRING" id="101091.A0A1C7MTA6"/>
<reference evidence="1 2" key="1">
    <citation type="submission" date="2016-03" db="EMBL/GenBank/DDBJ databases">
        <title>Choanephora cucurbitarum.</title>
        <authorList>
            <person name="Min B."/>
            <person name="Park H."/>
            <person name="Park J.-H."/>
            <person name="Shin H.-D."/>
            <person name="Choi I.-G."/>
        </authorList>
    </citation>
    <scope>NUCLEOTIDE SEQUENCE [LARGE SCALE GENOMIC DNA]</scope>
    <source>
        <strain evidence="1 2">KUS-F28377</strain>
    </source>
</reference>
<organism evidence="1 2">
    <name type="scientific">Choanephora cucurbitarum</name>
    <dbReference type="NCBI Taxonomy" id="101091"/>
    <lineage>
        <taxon>Eukaryota</taxon>
        <taxon>Fungi</taxon>
        <taxon>Fungi incertae sedis</taxon>
        <taxon>Mucoromycota</taxon>
        <taxon>Mucoromycotina</taxon>
        <taxon>Mucoromycetes</taxon>
        <taxon>Mucorales</taxon>
        <taxon>Mucorineae</taxon>
        <taxon>Choanephoraceae</taxon>
        <taxon>Choanephoroideae</taxon>
        <taxon>Choanephora</taxon>
    </lineage>
</organism>
<accession>A0A1C7MTA6</accession>
<protein>
    <submittedName>
        <fullName evidence="1">Uncharacterized protein</fullName>
    </submittedName>
</protein>
<feature type="non-terminal residue" evidence="1">
    <location>
        <position position="83"/>
    </location>
</feature>
<dbReference type="InParanoid" id="A0A1C7MTA6"/>
<gene>
    <name evidence="1" type="ORF">A0J61_11836</name>
</gene>
<evidence type="ECO:0000313" key="1">
    <source>
        <dbReference type="EMBL" id="OBZ80115.1"/>
    </source>
</evidence>
<dbReference type="EMBL" id="LUGH01002565">
    <property type="protein sequence ID" value="OBZ80115.1"/>
    <property type="molecule type" value="Genomic_DNA"/>
</dbReference>